<evidence type="ECO:0000256" key="1">
    <source>
        <dbReference type="ARBA" id="ARBA00004123"/>
    </source>
</evidence>
<dbReference type="AlphaFoldDB" id="A0A2T2ZYH7"/>
<dbReference type="InterPro" id="IPR007219">
    <property type="entry name" value="XnlR_reg_dom"/>
</dbReference>
<dbReference type="EMBL" id="KZ678560">
    <property type="protein sequence ID" value="PSR79668.1"/>
    <property type="molecule type" value="Genomic_DNA"/>
</dbReference>
<accession>A0A2T2ZYH7</accession>
<keyword evidence="3" id="KW-0805">Transcription regulation</keyword>
<dbReference type="GO" id="GO:0003677">
    <property type="term" value="F:DNA binding"/>
    <property type="evidence" value="ECO:0007669"/>
    <property type="project" value="InterPro"/>
</dbReference>
<dbReference type="PANTHER" id="PTHR47338">
    <property type="entry name" value="ZN(II)2CYS6 TRANSCRIPTION FACTOR (EUROFUNG)-RELATED"/>
    <property type="match status" value="1"/>
</dbReference>
<evidence type="ECO:0000256" key="5">
    <source>
        <dbReference type="ARBA" id="ARBA00023242"/>
    </source>
</evidence>
<keyword evidence="8" id="KW-1185">Reference proteome</keyword>
<evidence type="ECO:0000256" key="4">
    <source>
        <dbReference type="ARBA" id="ARBA00023163"/>
    </source>
</evidence>
<dbReference type="PANTHER" id="PTHR47338:SF20">
    <property type="entry name" value="ZN(II)2CYS6 TRANSCRIPTION FACTOR (EUROFUNG)"/>
    <property type="match status" value="1"/>
</dbReference>
<dbReference type="Proteomes" id="UP000241462">
    <property type="component" value="Unassembled WGS sequence"/>
</dbReference>
<reference evidence="7 8" key="1">
    <citation type="journal article" date="2018" name="Mycol. Prog.">
        <title>Coniella lustricola, a new species from submerged detritus.</title>
        <authorList>
            <person name="Raudabaugh D.B."/>
            <person name="Iturriaga T."/>
            <person name="Carver A."/>
            <person name="Mondo S."/>
            <person name="Pangilinan J."/>
            <person name="Lipzen A."/>
            <person name="He G."/>
            <person name="Amirebrahimi M."/>
            <person name="Grigoriev I.V."/>
            <person name="Miller A.N."/>
        </authorList>
    </citation>
    <scope>NUCLEOTIDE SEQUENCE [LARGE SCALE GENOMIC DNA]</scope>
    <source>
        <strain evidence="7 8">B22-T-1</strain>
    </source>
</reference>
<protein>
    <recommendedName>
        <fullName evidence="6">Xylanolytic transcriptional activator regulatory domain-containing protein</fullName>
    </recommendedName>
</protein>
<dbReference type="GO" id="GO:0005634">
    <property type="term" value="C:nucleus"/>
    <property type="evidence" value="ECO:0007669"/>
    <property type="project" value="UniProtKB-SubCell"/>
</dbReference>
<evidence type="ECO:0000256" key="2">
    <source>
        <dbReference type="ARBA" id="ARBA00022723"/>
    </source>
</evidence>
<keyword evidence="2" id="KW-0479">Metal-binding</keyword>
<organism evidence="7 8">
    <name type="scientific">Coniella lustricola</name>
    <dbReference type="NCBI Taxonomy" id="2025994"/>
    <lineage>
        <taxon>Eukaryota</taxon>
        <taxon>Fungi</taxon>
        <taxon>Dikarya</taxon>
        <taxon>Ascomycota</taxon>
        <taxon>Pezizomycotina</taxon>
        <taxon>Sordariomycetes</taxon>
        <taxon>Sordariomycetidae</taxon>
        <taxon>Diaporthales</taxon>
        <taxon>Schizoparmaceae</taxon>
        <taxon>Coniella</taxon>
    </lineage>
</organism>
<dbReference type="GO" id="GO:0000981">
    <property type="term" value="F:DNA-binding transcription factor activity, RNA polymerase II-specific"/>
    <property type="evidence" value="ECO:0007669"/>
    <property type="project" value="InterPro"/>
</dbReference>
<proteinExistence type="predicted"/>
<gene>
    <name evidence="7" type="ORF">BD289DRAFT_375250</name>
</gene>
<dbReference type="InParanoid" id="A0A2T2ZYH7"/>
<evidence type="ECO:0000256" key="3">
    <source>
        <dbReference type="ARBA" id="ARBA00023015"/>
    </source>
</evidence>
<feature type="domain" description="Xylanolytic transcriptional activator regulatory" evidence="6">
    <location>
        <begin position="88"/>
        <end position="238"/>
    </location>
</feature>
<dbReference type="OrthoDB" id="3862662at2759"/>
<evidence type="ECO:0000313" key="8">
    <source>
        <dbReference type="Proteomes" id="UP000241462"/>
    </source>
</evidence>
<dbReference type="CDD" id="cd12148">
    <property type="entry name" value="fungal_TF_MHR"/>
    <property type="match status" value="1"/>
</dbReference>
<evidence type="ECO:0000259" key="6">
    <source>
        <dbReference type="Pfam" id="PF04082"/>
    </source>
</evidence>
<sequence>SLEFCQHEDDRLSSRPVESPARSSFETYGNLSVTGSYAVHPFIGSQHSPVISPALFEPLETTENVHNYVSRSLAHMIGDQMTAKSVANHYFGTINAWFTIIENTSFEERLDRMWIEPSAETGLLIICMLLIVRSPEETTVVSMQSSLYYSVKTLWGIVAAKTPLSISVLQASLLICLYEIGHLMPQQAYLTLSTCVSIVRAFRWLDETFWAQDQWILRAKELKLCSILWWAMVFLERTNQLHSCLQTQELGYPQVVSSLSFAIPFPETFDPLLQLVQGSPAPYEDSLRFADDGDSRIETIVFPEAKSASLLCQVLAQTRSAAVSPQIREPLHAAVLDHARAIVSTPWKDGSRFGALSLATVHVVDSICHSAQLITSSSGSLSFLGPLVPTLAHSVFLASKVLVESGGVLAQGVDFSAKLQLLRSCLELFAKRWRVAGESCTPIDRLRKLPS</sequence>
<keyword evidence="4" id="KW-0804">Transcription</keyword>
<dbReference type="GO" id="GO:0008270">
    <property type="term" value="F:zinc ion binding"/>
    <property type="evidence" value="ECO:0007669"/>
    <property type="project" value="InterPro"/>
</dbReference>
<name>A0A2T2ZYH7_9PEZI</name>
<dbReference type="Pfam" id="PF04082">
    <property type="entry name" value="Fungal_trans"/>
    <property type="match status" value="1"/>
</dbReference>
<keyword evidence="5" id="KW-0539">Nucleus</keyword>
<feature type="non-terminal residue" evidence="7">
    <location>
        <position position="1"/>
    </location>
</feature>
<comment type="subcellular location">
    <subcellularLocation>
        <location evidence="1">Nucleus</location>
    </subcellularLocation>
</comment>
<evidence type="ECO:0000313" key="7">
    <source>
        <dbReference type="EMBL" id="PSR79668.1"/>
    </source>
</evidence>
<dbReference type="GO" id="GO:0006351">
    <property type="term" value="P:DNA-templated transcription"/>
    <property type="evidence" value="ECO:0007669"/>
    <property type="project" value="InterPro"/>
</dbReference>
<dbReference type="InterPro" id="IPR050815">
    <property type="entry name" value="TF_fung"/>
</dbReference>